<organism evidence="1 2">
    <name type="scientific">Protopolystoma xenopodis</name>
    <dbReference type="NCBI Taxonomy" id="117903"/>
    <lineage>
        <taxon>Eukaryota</taxon>
        <taxon>Metazoa</taxon>
        <taxon>Spiralia</taxon>
        <taxon>Lophotrochozoa</taxon>
        <taxon>Platyhelminthes</taxon>
        <taxon>Monogenea</taxon>
        <taxon>Polyopisthocotylea</taxon>
        <taxon>Polystomatidea</taxon>
        <taxon>Polystomatidae</taxon>
        <taxon>Protopolystoma</taxon>
    </lineage>
</organism>
<proteinExistence type="predicted"/>
<keyword evidence="2" id="KW-1185">Reference proteome</keyword>
<comment type="caution">
    <text evidence="1">The sequence shown here is derived from an EMBL/GenBank/DDBJ whole genome shotgun (WGS) entry which is preliminary data.</text>
</comment>
<dbReference type="Proteomes" id="UP000784294">
    <property type="component" value="Unassembled WGS sequence"/>
</dbReference>
<reference evidence="1" key="1">
    <citation type="submission" date="2018-11" db="EMBL/GenBank/DDBJ databases">
        <authorList>
            <consortium name="Pathogen Informatics"/>
        </authorList>
    </citation>
    <scope>NUCLEOTIDE SEQUENCE</scope>
</reference>
<evidence type="ECO:0000313" key="2">
    <source>
        <dbReference type="Proteomes" id="UP000784294"/>
    </source>
</evidence>
<sequence length="105" mass="11761">MLVYMLSSHDRLALLSLAFKDVEETGLELSRNLPIFELILTVFSPPPRLTLADILGPLLRGRQSLQTLPHLHFPSGHEVQGQASRRDAASHLLNFGQRLSQHATR</sequence>
<name>A0A3S5ADJ8_9PLAT</name>
<protein>
    <submittedName>
        <fullName evidence="1">Uncharacterized protein</fullName>
    </submittedName>
</protein>
<gene>
    <name evidence="1" type="ORF">PXEA_LOCUS27635</name>
</gene>
<accession>A0A3S5ADJ8</accession>
<dbReference type="AlphaFoldDB" id="A0A3S5ADJ8"/>
<dbReference type="EMBL" id="CAAALY010247179">
    <property type="protein sequence ID" value="VEL34195.1"/>
    <property type="molecule type" value="Genomic_DNA"/>
</dbReference>
<evidence type="ECO:0000313" key="1">
    <source>
        <dbReference type="EMBL" id="VEL34195.1"/>
    </source>
</evidence>